<dbReference type="STRING" id="1168035.SAMN05444280_11250"/>
<evidence type="ECO:0000256" key="1">
    <source>
        <dbReference type="SAM" id="Phobius"/>
    </source>
</evidence>
<dbReference type="InterPro" id="IPR005325">
    <property type="entry name" value="DUF308_memb"/>
</dbReference>
<feature type="transmembrane region" description="Helical" evidence="1">
    <location>
        <begin position="33"/>
        <end position="52"/>
    </location>
</feature>
<reference evidence="2 3" key="1">
    <citation type="submission" date="2016-11" db="EMBL/GenBank/DDBJ databases">
        <authorList>
            <person name="Jaros S."/>
            <person name="Januszkiewicz K."/>
            <person name="Wedrychowicz H."/>
        </authorList>
    </citation>
    <scope>NUCLEOTIDE SEQUENCE [LARGE SCALE GENOMIC DNA]</scope>
    <source>
        <strain evidence="2 3">DSM 27063</strain>
    </source>
</reference>
<dbReference type="AlphaFoldDB" id="A0A1M6H1T4"/>
<dbReference type="InterPro" id="IPR052712">
    <property type="entry name" value="Acid_resist_chaperone_HdeD"/>
</dbReference>
<dbReference type="RefSeq" id="WP_073168683.1">
    <property type="nucleotide sequence ID" value="NZ_FQZE01000012.1"/>
</dbReference>
<organism evidence="2 3">
    <name type="scientific">Tangfeifania diversioriginum</name>
    <dbReference type="NCBI Taxonomy" id="1168035"/>
    <lineage>
        <taxon>Bacteria</taxon>
        <taxon>Pseudomonadati</taxon>
        <taxon>Bacteroidota</taxon>
        <taxon>Bacteroidia</taxon>
        <taxon>Marinilabiliales</taxon>
        <taxon>Prolixibacteraceae</taxon>
        <taxon>Tangfeifania</taxon>
    </lineage>
</organism>
<protein>
    <submittedName>
        <fullName evidence="2">Uncharacterized membrane protein HdeD, DUF308 family</fullName>
    </submittedName>
</protein>
<dbReference type="GO" id="GO:0005886">
    <property type="term" value="C:plasma membrane"/>
    <property type="evidence" value="ECO:0007669"/>
    <property type="project" value="TreeGrafter"/>
</dbReference>
<gene>
    <name evidence="2" type="ORF">SAMN05444280_11250</name>
</gene>
<dbReference type="EMBL" id="FQZE01000012">
    <property type="protein sequence ID" value="SHJ16116.1"/>
    <property type="molecule type" value="Genomic_DNA"/>
</dbReference>
<keyword evidence="1" id="KW-1133">Transmembrane helix</keyword>
<dbReference type="Pfam" id="PF03729">
    <property type="entry name" value="DUF308"/>
    <property type="match status" value="2"/>
</dbReference>
<keyword evidence="1" id="KW-0472">Membrane</keyword>
<feature type="transmembrane region" description="Helical" evidence="1">
    <location>
        <begin position="89"/>
        <end position="112"/>
    </location>
</feature>
<feature type="transmembrane region" description="Helical" evidence="1">
    <location>
        <begin position="119"/>
        <end position="140"/>
    </location>
</feature>
<dbReference type="Proteomes" id="UP000184050">
    <property type="component" value="Unassembled WGS sequence"/>
</dbReference>
<dbReference type="OrthoDB" id="193343at2"/>
<proteinExistence type="predicted"/>
<feature type="transmembrane region" description="Helical" evidence="1">
    <location>
        <begin position="7"/>
        <end position="27"/>
    </location>
</feature>
<feature type="transmembrane region" description="Helical" evidence="1">
    <location>
        <begin position="146"/>
        <end position="166"/>
    </location>
</feature>
<keyword evidence="3" id="KW-1185">Reference proteome</keyword>
<accession>A0A1M6H1T4</accession>
<feature type="transmembrane region" description="Helical" evidence="1">
    <location>
        <begin position="64"/>
        <end position="83"/>
    </location>
</feature>
<dbReference type="PANTHER" id="PTHR34989">
    <property type="entry name" value="PROTEIN HDED"/>
    <property type="match status" value="1"/>
</dbReference>
<evidence type="ECO:0000313" key="2">
    <source>
        <dbReference type="EMBL" id="SHJ16116.1"/>
    </source>
</evidence>
<name>A0A1M6H1T4_9BACT</name>
<evidence type="ECO:0000313" key="3">
    <source>
        <dbReference type="Proteomes" id="UP000184050"/>
    </source>
</evidence>
<keyword evidence="1" id="KW-0812">Transmembrane</keyword>
<sequence>MKKQLRHYLISLNGILAIIFGLVTLFFPGITIAALGIYFAISILIGGISLTVGAIRGKNANNNWYLILIEGLVGIIIAIVILARPKLVATVFITIIGIWALITGLYFLTIYLKKMLPPFSNIFVLILSILSLLSGILIVLNPFESTRIVTILIGFYALAYGLYSIINSARIFR</sequence>
<dbReference type="PANTHER" id="PTHR34989:SF1">
    <property type="entry name" value="PROTEIN HDED"/>
    <property type="match status" value="1"/>
</dbReference>